<sequence>MSVSPAPTRHPWLAVGALLLLVAVLGLLRRPPVAHVSDDEAGGRAILLALAQSAEREHRLLAPAGSNAYEFYLSVLGLEPDDAATREALQRLFPAATKVVEQTIDHGELDEAERELRLLRDFDADNYLLALLAGKLAAQRHLEVRRHEARAAILQARARRAVQPAR</sequence>
<name>A0ABS4DPB6_9GAMM</name>
<reference evidence="1 2" key="1">
    <citation type="submission" date="2021-04" db="EMBL/GenBank/DDBJ databases">
        <authorList>
            <person name="Huq M.A."/>
        </authorList>
    </citation>
    <scope>NUCLEOTIDE SEQUENCE [LARGE SCALE GENOMIC DNA]</scope>
    <source>
        <strain evidence="1 2">MAH-13</strain>
    </source>
</reference>
<comment type="caution">
    <text evidence="1">The sequence shown here is derived from an EMBL/GenBank/DDBJ whole genome shotgun (WGS) entry which is preliminary data.</text>
</comment>
<evidence type="ECO:0008006" key="3">
    <source>
        <dbReference type="Google" id="ProtNLM"/>
    </source>
</evidence>
<dbReference type="Proteomes" id="UP000823790">
    <property type="component" value="Unassembled WGS sequence"/>
</dbReference>
<dbReference type="RefSeq" id="WP_209620620.1">
    <property type="nucleotide sequence ID" value="NZ_JAGJRS010000021.1"/>
</dbReference>
<evidence type="ECO:0000313" key="2">
    <source>
        <dbReference type="Proteomes" id="UP000823790"/>
    </source>
</evidence>
<evidence type="ECO:0000313" key="1">
    <source>
        <dbReference type="EMBL" id="MBP1474907.1"/>
    </source>
</evidence>
<keyword evidence="2" id="KW-1185">Reference proteome</keyword>
<organism evidence="1 2">
    <name type="scientific">Frateuria flava</name>
    <dbReference type="NCBI Taxonomy" id="2821489"/>
    <lineage>
        <taxon>Bacteria</taxon>
        <taxon>Pseudomonadati</taxon>
        <taxon>Pseudomonadota</taxon>
        <taxon>Gammaproteobacteria</taxon>
        <taxon>Lysobacterales</taxon>
        <taxon>Rhodanobacteraceae</taxon>
        <taxon>Frateuria</taxon>
    </lineage>
</organism>
<dbReference type="EMBL" id="JAGJRS010000021">
    <property type="protein sequence ID" value="MBP1474907.1"/>
    <property type="molecule type" value="Genomic_DNA"/>
</dbReference>
<protein>
    <recommendedName>
        <fullName evidence="3">Energy transducer TonB</fullName>
    </recommendedName>
</protein>
<gene>
    <name evidence="1" type="ORF">J7I44_11405</name>
</gene>
<proteinExistence type="predicted"/>
<accession>A0ABS4DPB6</accession>